<dbReference type="AlphaFoldDB" id="A0A934K8I3"/>
<dbReference type="InterPro" id="IPR005119">
    <property type="entry name" value="LysR_subst-bd"/>
</dbReference>
<accession>A0A934K8I3</accession>
<dbReference type="PROSITE" id="PS50931">
    <property type="entry name" value="HTH_LYSR"/>
    <property type="match status" value="1"/>
</dbReference>
<evidence type="ECO:0000256" key="4">
    <source>
        <dbReference type="ARBA" id="ARBA00023163"/>
    </source>
</evidence>
<evidence type="ECO:0000313" key="7">
    <source>
        <dbReference type="Proteomes" id="UP000612893"/>
    </source>
</evidence>
<keyword evidence="7" id="KW-1185">Reference proteome</keyword>
<organism evidence="6 7">
    <name type="scientific">Candidatus Nephthysia bennettiae</name>
    <dbReference type="NCBI Taxonomy" id="3127016"/>
    <lineage>
        <taxon>Bacteria</taxon>
        <taxon>Bacillati</taxon>
        <taxon>Candidatus Dormiibacterota</taxon>
        <taxon>Candidatus Dormibacteria</taxon>
        <taxon>Candidatus Dormibacterales</taxon>
        <taxon>Candidatus Dormibacteraceae</taxon>
        <taxon>Candidatus Nephthysia</taxon>
    </lineage>
</organism>
<keyword evidence="2" id="KW-0805">Transcription regulation</keyword>
<gene>
    <name evidence="6" type="ORF">JF922_10275</name>
</gene>
<dbReference type="Proteomes" id="UP000612893">
    <property type="component" value="Unassembled WGS sequence"/>
</dbReference>
<dbReference type="Pfam" id="PF03466">
    <property type="entry name" value="LysR_substrate"/>
    <property type="match status" value="1"/>
</dbReference>
<dbReference type="EMBL" id="JAEKNR010000110">
    <property type="protein sequence ID" value="MBJ7598456.1"/>
    <property type="molecule type" value="Genomic_DNA"/>
</dbReference>
<keyword evidence="3" id="KW-0238">DNA-binding</keyword>
<feature type="domain" description="HTH lysR-type" evidence="5">
    <location>
        <begin position="11"/>
        <end position="68"/>
    </location>
</feature>
<dbReference type="InterPro" id="IPR000847">
    <property type="entry name" value="LysR_HTH_N"/>
</dbReference>
<evidence type="ECO:0000256" key="2">
    <source>
        <dbReference type="ARBA" id="ARBA00023015"/>
    </source>
</evidence>
<protein>
    <submittedName>
        <fullName evidence="6">LysR family transcriptional regulator</fullName>
    </submittedName>
</protein>
<sequence>MAEPRDTDRTMTLHQLRTFRAVADQLSFSAAASELNLSQPSVSYQVKELEEVLGVSLLDRLGKRVRLTEAGEILYGYTQRTLNLLDEAALVMGQLRGIERGTLRVGASATVGIYVVPLALGAYKRQHPKLAVSLEIGFREQLESRLRGGAIDLAVMSLPFTDPDLEATPFMEDELVMVLPPGHSLASRKGLSLSDFQEESFLMREPGSGTRVAVEQAARSAGVSLQVGMELGSNGAIKHAVEAGLGVAVLSRHAIELERREGGLVVVDVAGLPIRRQWSVIRLRRRRLPGPVQGFIEFLSSGEWPAR</sequence>
<dbReference type="GO" id="GO:0003677">
    <property type="term" value="F:DNA binding"/>
    <property type="evidence" value="ECO:0007669"/>
    <property type="project" value="UniProtKB-KW"/>
</dbReference>
<keyword evidence="4" id="KW-0804">Transcription</keyword>
<name>A0A934K8I3_9BACT</name>
<comment type="caution">
    <text evidence="6">The sequence shown here is derived from an EMBL/GenBank/DDBJ whole genome shotgun (WGS) entry which is preliminary data.</text>
</comment>
<dbReference type="SUPFAM" id="SSF53850">
    <property type="entry name" value="Periplasmic binding protein-like II"/>
    <property type="match status" value="1"/>
</dbReference>
<evidence type="ECO:0000256" key="3">
    <source>
        <dbReference type="ARBA" id="ARBA00023125"/>
    </source>
</evidence>
<dbReference type="Gene3D" id="1.10.10.10">
    <property type="entry name" value="Winged helix-like DNA-binding domain superfamily/Winged helix DNA-binding domain"/>
    <property type="match status" value="1"/>
</dbReference>
<dbReference type="InterPro" id="IPR036390">
    <property type="entry name" value="WH_DNA-bd_sf"/>
</dbReference>
<dbReference type="PANTHER" id="PTHR30126:SF5">
    <property type="entry name" value="HTH-TYPE TRANSCRIPTIONAL ACTIVATOR CMPR"/>
    <property type="match status" value="1"/>
</dbReference>
<evidence type="ECO:0000256" key="1">
    <source>
        <dbReference type="ARBA" id="ARBA00009437"/>
    </source>
</evidence>
<dbReference type="PRINTS" id="PR00039">
    <property type="entry name" value="HTHLYSR"/>
</dbReference>
<comment type="similarity">
    <text evidence="1">Belongs to the LysR transcriptional regulatory family.</text>
</comment>
<evidence type="ECO:0000259" key="5">
    <source>
        <dbReference type="PROSITE" id="PS50931"/>
    </source>
</evidence>
<proteinExistence type="inferred from homology"/>
<dbReference type="InterPro" id="IPR036388">
    <property type="entry name" value="WH-like_DNA-bd_sf"/>
</dbReference>
<dbReference type="PANTHER" id="PTHR30126">
    <property type="entry name" value="HTH-TYPE TRANSCRIPTIONAL REGULATOR"/>
    <property type="match status" value="1"/>
</dbReference>
<dbReference type="SUPFAM" id="SSF46785">
    <property type="entry name" value="Winged helix' DNA-binding domain"/>
    <property type="match status" value="1"/>
</dbReference>
<dbReference type="Gene3D" id="3.40.190.10">
    <property type="entry name" value="Periplasmic binding protein-like II"/>
    <property type="match status" value="2"/>
</dbReference>
<reference evidence="6" key="1">
    <citation type="submission" date="2020-10" db="EMBL/GenBank/DDBJ databases">
        <title>Ca. Dormibacterota MAGs.</title>
        <authorList>
            <person name="Montgomery K."/>
        </authorList>
    </citation>
    <scope>NUCLEOTIDE SEQUENCE [LARGE SCALE GENOMIC DNA]</scope>
    <source>
        <strain evidence="6">SC8812_S17_10</strain>
    </source>
</reference>
<dbReference type="FunFam" id="1.10.10.10:FF:000001">
    <property type="entry name" value="LysR family transcriptional regulator"/>
    <property type="match status" value="1"/>
</dbReference>
<dbReference type="RefSeq" id="WP_338201475.1">
    <property type="nucleotide sequence ID" value="NZ_JAEKNR010000110.1"/>
</dbReference>
<dbReference type="Pfam" id="PF00126">
    <property type="entry name" value="HTH_1"/>
    <property type="match status" value="1"/>
</dbReference>
<evidence type="ECO:0000313" key="6">
    <source>
        <dbReference type="EMBL" id="MBJ7598456.1"/>
    </source>
</evidence>